<accession>A0A834LED8</accession>
<feature type="region of interest" description="Disordered" evidence="1">
    <location>
        <begin position="173"/>
        <end position="217"/>
    </location>
</feature>
<feature type="compositionally biased region" description="Basic and acidic residues" evidence="1">
    <location>
        <begin position="110"/>
        <end position="119"/>
    </location>
</feature>
<dbReference type="EMBL" id="WJXA01000009">
    <property type="protein sequence ID" value="KAF7132257.1"/>
    <property type="molecule type" value="Genomic_DNA"/>
</dbReference>
<name>A0A834LED8_RHOSS</name>
<feature type="compositionally biased region" description="Polar residues" evidence="1">
    <location>
        <begin position="90"/>
        <end position="100"/>
    </location>
</feature>
<feature type="region of interest" description="Disordered" evidence="1">
    <location>
        <begin position="105"/>
        <end position="126"/>
    </location>
</feature>
<dbReference type="Proteomes" id="UP000626092">
    <property type="component" value="Unassembled WGS sequence"/>
</dbReference>
<keyword evidence="3" id="KW-1185">Reference proteome</keyword>
<proteinExistence type="predicted"/>
<organism evidence="2 3">
    <name type="scientific">Rhododendron simsii</name>
    <name type="common">Sims's rhododendron</name>
    <dbReference type="NCBI Taxonomy" id="118357"/>
    <lineage>
        <taxon>Eukaryota</taxon>
        <taxon>Viridiplantae</taxon>
        <taxon>Streptophyta</taxon>
        <taxon>Embryophyta</taxon>
        <taxon>Tracheophyta</taxon>
        <taxon>Spermatophyta</taxon>
        <taxon>Magnoliopsida</taxon>
        <taxon>eudicotyledons</taxon>
        <taxon>Gunneridae</taxon>
        <taxon>Pentapetalae</taxon>
        <taxon>asterids</taxon>
        <taxon>Ericales</taxon>
        <taxon>Ericaceae</taxon>
        <taxon>Ericoideae</taxon>
        <taxon>Rhodoreae</taxon>
        <taxon>Rhododendron</taxon>
    </lineage>
</organism>
<evidence type="ECO:0000256" key="1">
    <source>
        <dbReference type="SAM" id="MobiDB-lite"/>
    </source>
</evidence>
<reference evidence="2" key="1">
    <citation type="submission" date="2019-11" db="EMBL/GenBank/DDBJ databases">
        <authorList>
            <person name="Liu Y."/>
            <person name="Hou J."/>
            <person name="Li T.-Q."/>
            <person name="Guan C.-H."/>
            <person name="Wu X."/>
            <person name="Wu H.-Z."/>
            <person name="Ling F."/>
            <person name="Zhang R."/>
            <person name="Shi X.-G."/>
            <person name="Ren J.-P."/>
            <person name="Chen E.-F."/>
            <person name="Sun J.-M."/>
        </authorList>
    </citation>
    <scope>NUCLEOTIDE SEQUENCE</scope>
    <source>
        <strain evidence="2">Adult_tree_wgs_1</strain>
        <tissue evidence="2">Leaves</tissue>
    </source>
</reference>
<protein>
    <submittedName>
        <fullName evidence="2">Uncharacterized protein</fullName>
    </submittedName>
</protein>
<feature type="region of interest" description="Disordered" evidence="1">
    <location>
        <begin position="81"/>
        <end position="100"/>
    </location>
</feature>
<dbReference type="AlphaFoldDB" id="A0A834LED8"/>
<feature type="compositionally biased region" description="Basic residues" evidence="1">
    <location>
        <begin position="205"/>
        <end position="217"/>
    </location>
</feature>
<sequence length="217" mass="23766">MQVGFQVGFPGLGLRCGQTIYWAAFESSNIPPLLLSPLLSHTKQENKWEWDTARRPDMHLFGSCAGFSIASLQNSRTYSADKEETELRGNPNTNGFCISRSSFGAGDDEQTLRSSHDTSPKPVGSNLDNLVNIVPMEETCELLSEASMEVPVIYETNSSAAAGGSQGSCTMQCEELSHEPSQPNLEDSLVGKTSPTVEKQQGRKLSSRYNRKSRGKR</sequence>
<evidence type="ECO:0000313" key="2">
    <source>
        <dbReference type="EMBL" id="KAF7132257.1"/>
    </source>
</evidence>
<dbReference type="OrthoDB" id="666185at2759"/>
<evidence type="ECO:0000313" key="3">
    <source>
        <dbReference type="Proteomes" id="UP000626092"/>
    </source>
</evidence>
<feature type="compositionally biased region" description="Polar residues" evidence="1">
    <location>
        <begin position="179"/>
        <end position="204"/>
    </location>
</feature>
<comment type="caution">
    <text evidence="2">The sequence shown here is derived from an EMBL/GenBank/DDBJ whole genome shotgun (WGS) entry which is preliminary data.</text>
</comment>
<gene>
    <name evidence="2" type="ORF">RHSIM_Rhsim09G0062600</name>
</gene>